<dbReference type="Proteomes" id="UP001501303">
    <property type="component" value="Unassembled WGS sequence"/>
</dbReference>
<proteinExistence type="predicted"/>
<protein>
    <recommendedName>
        <fullName evidence="3">SRPBCC family protein</fullName>
    </recommendedName>
</protein>
<evidence type="ECO:0008006" key="3">
    <source>
        <dbReference type="Google" id="ProtNLM"/>
    </source>
</evidence>
<reference evidence="1 2" key="1">
    <citation type="journal article" date="2019" name="Int. J. Syst. Evol. Microbiol.">
        <title>The Global Catalogue of Microorganisms (GCM) 10K type strain sequencing project: providing services to taxonomists for standard genome sequencing and annotation.</title>
        <authorList>
            <consortium name="The Broad Institute Genomics Platform"/>
            <consortium name="The Broad Institute Genome Sequencing Center for Infectious Disease"/>
            <person name="Wu L."/>
            <person name="Ma J."/>
        </authorList>
    </citation>
    <scope>NUCLEOTIDE SEQUENCE [LARGE SCALE GENOMIC DNA]</scope>
    <source>
        <strain evidence="1 2">JCM 13581</strain>
    </source>
</reference>
<keyword evidence="2" id="KW-1185">Reference proteome</keyword>
<sequence>MARYRQTVQLRSVTPRQVADAAVEFHETMESLRPQDDGSLRAADGRTGRQLRLLEGEHLRPGAQYGIRADDGPSRLNVLAWDRRGETAVRLGIPEGGTPPEEPGPDVEARLAGAERPRLLRIRGTSESAPGARHGVTGTLRLDLERWWTEAGGPRQAPLIARAEHPMARLEVRAWPRTRPDGDWDVTVQLTVTGRGLLRPLAAVPLQLARGRVERKLAQRLEELARTSWPATVDMLRLPRAELRRRLLDWFCGPAAQES</sequence>
<organism evidence="1 2">
    <name type="scientific">Streptomyces sodiiphilus</name>
    <dbReference type="NCBI Taxonomy" id="226217"/>
    <lineage>
        <taxon>Bacteria</taxon>
        <taxon>Bacillati</taxon>
        <taxon>Actinomycetota</taxon>
        <taxon>Actinomycetes</taxon>
        <taxon>Kitasatosporales</taxon>
        <taxon>Streptomycetaceae</taxon>
        <taxon>Streptomyces</taxon>
    </lineage>
</organism>
<gene>
    <name evidence="1" type="ORF">GCM10009716_15510</name>
</gene>
<dbReference type="RefSeq" id="WP_344259774.1">
    <property type="nucleotide sequence ID" value="NZ_BAAAMJ010000010.1"/>
</dbReference>
<name>A0ABN2NZZ9_9ACTN</name>
<accession>A0ABN2NZZ9</accession>
<dbReference type="EMBL" id="BAAAMJ010000010">
    <property type="protein sequence ID" value="GAA1906415.1"/>
    <property type="molecule type" value="Genomic_DNA"/>
</dbReference>
<evidence type="ECO:0000313" key="2">
    <source>
        <dbReference type="Proteomes" id="UP001501303"/>
    </source>
</evidence>
<comment type="caution">
    <text evidence="1">The sequence shown here is derived from an EMBL/GenBank/DDBJ whole genome shotgun (WGS) entry which is preliminary data.</text>
</comment>
<evidence type="ECO:0000313" key="1">
    <source>
        <dbReference type="EMBL" id="GAA1906415.1"/>
    </source>
</evidence>